<evidence type="ECO:0000256" key="2">
    <source>
        <dbReference type="ARBA" id="ARBA00007536"/>
    </source>
</evidence>
<protein>
    <recommendedName>
        <fullName evidence="8">NR LBD domain-containing protein</fullName>
    </recommendedName>
</protein>
<dbReference type="GO" id="GO:0090575">
    <property type="term" value="C:RNA polymerase II transcription regulator complex"/>
    <property type="evidence" value="ECO:0007669"/>
    <property type="project" value="TreeGrafter"/>
</dbReference>
<dbReference type="EMBL" id="JANIIK010000043">
    <property type="protein sequence ID" value="KAJ3605962.1"/>
    <property type="molecule type" value="Genomic_DNA"/>
</dbReference>
<evidence type="ECO:0000256" key="5">
    <source>
        <dbReference type="ARBA" id="ARBA00023170"/>
    </source>
</evidence>
<dbReference type="GO" id="GO:0009755">
    <property type="term" value="P:hormone-mediated signaling pathway"/>
    <property type="evidence" value="ECO:0007669"/>
    <property type="project" value="TreeGrafter"/>
</dbReference>
<dbReference type="InterPro" id="IPR016355">
    <property type="entry name" value="NR5-like"/>
</dbReference>
<dbReference type="PANTHER" id="PTHR24086:SF48">
    <property type="entry name" value="FF1D-RELATED"/>
    <property type="match status" value="1"/>
</dbReference>
<keyword evidence="10" id="KW-1185">Reference proteome</keyword>
<reference evidence="9" key="1">
    <citation type="submission" date="2022-07" db="EMBL/GenBank/DDBJ databases">
        <title>Chromosome-level genome of Muraenolepis orangiensis.</title>
        <authorList>
            <person name="Kim J."/>
        </authorList>
    </citation>
    <scope>NUCLEOTIDE SEQUENCE</scope>
    <source>
        <strain evidence="9">KU_S4_2022</strain>
        <tissue evidence="9">Muscle</tissue>
    </source>
</reference>
<feature type="compositionally biased region" description="Polar residues" evidence="7">
    <location>
        <begin position="62"/>
        <end position="75"/>
    </location>
</feature>
<sequence length="354" mass="39005">MRGGRNKFGPMYRRHRALKKHALLQSHALNVVPSSPRTPLTFSHTSTITTTITTTDLHQQPHCSGSSFFQTQTRSESQHHYHASPLGALSSDASIPAAAAAAAAAAAGDRYGFSGTGEAHFSGTGEAHFSGTGEAHFSGTGEAHFSGSFYPPGSPLPRLLVDFLGCELDELQVQRKIIGRLQQLQEAAGWHGESLMYLLVDQMLFFIVEWARESVFFKELKVDLPEVVTPAGPLLRALVQKGQELVEGFRKLLVDRHEIVCFKFLILFNTDVKHLENQSLVENVKAQAHSALLQYTLCAYPQLPDKFHQLLLCLSDLQALSTLAEEYLDSKDICGEVPGNNLLNELLHAKHHSM</sequence>
<proteinExistence type="inferred from homology"/>
<keyword evidence="6" id="KW-0539">Nucleus</keyword>
<feature type="domain" description="NR LBD" evidence="8">
    <location>
        <begin position="1"/>
        <end position="350"/>
    </location>
</feature>
<evidence type="ECO:0000256" key="3">
    <source>
        <dbReference type="ARBA" id="ARBA00023015"/>
    </source>
</evidence>
<dbReference type="GO" id="GO:0000978">
    <property type="term" value="F:RNA polymerase II cis-regulatory region sequence-specific DNA binding"/>
    <property type="evidence" value="ECO:0007669"/>
    <property type="project" value="TreeGrafter"/>
</dbReference>
<evidence type="ECO:0000259" key="8">
    <source>
        <dbReference type="PROSITE" id="PS51843"/>
    </source>
</evidence>
<evidence type="ECO:0000313" key="10">
    <source>
        <dbReference type="Proteomes" id="UP001148018"/>
    </source>
</evidence>
<gene>
    <name evidence="9" type="ORF">NHX12_028005</name>
</gene>
<comment type="caution">
    <text evidence="9">The sequence shown here is derived from an EMBL/GenBank/DDBJ whole genome shotgun (WGS) entry which is preliminary data.</text>
</comment>
<keyword evidence="4" id="KW-0804">Transcription</keyword>
<feature type="region of interest" description="Disordered" evidence="7">
    <location>
        <begin position="57"/>
        <end position="83"/>
    </location>
</feature>
<dbReference type="PROSITE" id="PS51843">
    <property type="entry name" value="NR_LBD"/>
    <property type="match status" value="1"/>
</dbReference>
<name>A0A9Q0EDA0_9TELE</name>
<keyword evidence="5" id="KW-0675">Receptor</keyword>
<dbReference type="SMART" id="SM00430">
    <property type="entry name" value="HOLI"/>
    <property type="match status" value="1"/>
</dbReference>
<dbReference type="InterPro" id="IPR035500">
    <property type="entry name" value="NHR-like_dom_sf"/>
</dbReference>
<dbReference type="PANTHER" id="PTHR24086">
    <property type="entry name" value="NUCLEAR RECEPTOR SUBFAMILY 5 GROUP A"/>
    <property type="match status" value="1"/>
</dbReference>
<dbReference type="InterPro" id="IPR000536">
    <property type="entry name" value="Nucl_hrmn_rcpt_lig-bd"/>
</dbReference>
<evidence type="ECO:0000256" key="4">
    <source>
        <dbReference type="ARBA" id="ARBA00023163"/>
    </source>
</evidence>
<comment type="similarity">
    <text evidence="2">Belongs to the nuclear hormone receptor family. NR5 subfamily.</text>
</comment>
<evidence type="ECO:0000313" key="9">
    <source>
        <dbReference type="EMBL" id="KAJ3605962.1"/>
    </source>
</evidence>
<dbReference type="OrthoDB" id="8886197at2759"/>
<dbReference type="AlphaFoldDB" id="A0A9Q0EDA0"/>
<dbReference type="Pfam" id="PF00104">
    <property type="entry name" value="Hormone_recep"/>
    <property type="match status" value="1"/>
</dbReference>
<comment type="subcellular location">
    <subcellularLocation>
        <location evidence="1">Nucleus</location>
    </subcellularLocation>
</comment>
<evidence type="ECO:0000256" key="7">
    <source>
        <dbReference type="SAM" id="MobiDB-lite"/>
    </source>
</evidence>
<dbReference type="Proteomes" id="UP001148018">
    <property type="component" value="Unassembled WGS sequence"/>
</dbReference>
<dbReference type="GO" id="GO:0009888">
    <property type="term" value="P:tissue development"/>
    <property type="evidence" value="ECO:0007669"/>
    <property type="project" value="TreeGrafter"/>
</dbReference>
<dbReference type="Gene3D" id="1.10.565.10">
    <property type="entry name" value="Retinoid X Receptor"/>
    <property type="match status" value="1"/>
</dbReference>
<dbReference type="SUPFAM" id="SSF48508">
    <property type="entry name" value="Nuclear receptor ligand-binding domain"/>
    <property type="match status" value="1"/>
</dbReference>
<organism evidence="9 10">
    <name type="scientific">Muraenolepis orangiensis</name>
    <name type="common">Patagonian moray cod</name>
    <dbReference type="NCBI Taxonomy" id="630683"/>
    <lineage>
        <taxon>Eukaryota</taxon>
        <taxon>Metazoa</taxon>
        <taxon>Chordata</taxon>
        <taxon>Craniata</taxon>
        <taxon>Vertebrata</taxon>
        <taxon>Euteleostomi</taxon>
        <taxon>Actinopterygii</taxon>
        <taxon>Neopterygii</taxon>
        <taxon>Teleostei</taxon>
        <taxon>Neoteleostei</taxon>
        <taxon>Acanthomorphata</taxon>
        <taxon>Zeiogadaria</taxon>
        <taxon>Gadariae</taxon>
        <taxon>Gadiformes</taxon>
        <taxon>Muraenolepidoidei</taxon>
        <taxon>Muraenolepididae</taxon>
        <taxon>Muraenolepis</taxon>
    </lineage>
</organism>
<accession>A0A9Q0EDA0</accession>
<keyword evidence="3" id="KW-0805">Transcription regulation</keyword>
<evidence type="ECO:0000256" key="6">
    <source>
        <dbReference type="ARBA" id="ARBA00023242"/>
    </source>
</evidence>
<evidence type="ECO:0000256" key="1">
    <source>
        <dbReference type="ARBA" id="ARBA00004123"/>
    </source>
</evidence>
<dbReference type="GO" id="GO:0004879">
    <property type="term" value="F:nuclear receptor activity"/>
    <property type="evidence" value="ECO:0007669"/>
    <property type="project" value="InterPro"/>
</dbReference>